<reference evidence="2" key="1">
    <citation type="journal article" date="2002" name="Nature">
        <title>The genome sequence and structure of rice chromosome 1.</title>
        <authorList>
            <person name="Sasaki T."/>
            <person name="Matsumoto T."/>
            <person name="Yamamoto K."/>
            <person name="Sakata K."/>
            <person name="Baba T."/>
            <person name="Katayose Y."/>
            <person name="Wu J."/>
            <person name="Niimura Y."/>
            <person name="Cheng Z."/>
            <person name="Nagamura Y."/>
            <person name="Antonio B.A."/>
            <person name="Kanamori H."/>
            <person name="Hosokawa S."/>
            <person name="Masukawa M."/>
            <person name="Arikawa K."/>
            <person name="Chiden Y."/>
            <person name="Hayashi M."/>
            <person name="Okamoto M."/>
            <person name="Ando T."/>
            <person name="Aoki H."/>
            <person name="Arita K."/>
            <person name="Hamada M."/>
            <person name="Harada C."/>
            <person name="Hijishita S."/>
            <person name="Honda M."/>
            <person name="Ichikawa Y."/>
            <person name="Idonuma A."/>
            <person name="Iijima M."/>
            <person name="Ikeda M."/>
            <person name="Ikeno M."/>
            <person name="Itoh S."/>
            <person name="Itoh T."/>
            <person name="Itoh Y."/>
            <person name="Itoh Y."/>
            <person name="Iwabuchi A."/>
            <person name="Kamiya K."/>
            <person name="Karasawa W."/>
            <person name="Katagiri S."/>
            <person name="Kikuta A."/>
            <person name="Kobayashi N."/>
            <person name="Kono I."/>
            <person name="Machita K."/>
            <person name="Maehara T."/>
            <person name="Mizuno H."/>
            <person name="Mizubayashi T."/>
            <person name="Mukai Y."/>
            <person name="Nagasaki H."/>
            <person name="Nakashima M."/>
            <person name="Nakama Y."/>
            <person name="Nakamichi Y."/>
            <person name="Nakamura M."/>
            <person name="Namiki N."/>
            <person name="Negishi M."/>
            <person name="Ohta I."/>
            <person name="Ono N."/>
            <person name="Saji S."/>
            <person name="Sakai K."/>
            <person name="Shibata M."/>
            <person name="Shimokawa T."/>
            <person name="Shomura A."/>
            <person name="Song J."/>
            <person name="Takazaki Y."/>
            <person name="Terasawa K."/>
            <person name="Tsuji K."/>
            <person name="Waki K."/>
            <person name="Yamagata H."/>
            <person name="Yamane H."/>
            <person name="Yoshiki S."/>
            <person name="Yoshihara R."/>
            <person name="Yukawa K."/>
            <person name="Zhong H."/>
            <person name="Iwama H."/>
            <person name="Endo T."/>
            <person name="Ito H."/>
            <person name="Hahn J.H."/>
            <person name="Kim H.I."/>
            <person name="Eun M.Y."/>
            <person name="Yano M."/>
            <person name="Jiang J."/>
            <person name="Gojobori T."/>
        </authorList>
    </citation>
    <scope>NUCLEOTIDE SEQUENCE [LARGE SCALE GENOMIC DNA]</scope>
</reference>
<evidence type="ECO:0000256" key="1">
    <source>
        <dbReference type="SAM" id="MobiDB-lite"/>
    </source>
</evidence>
<gene>
    <name evidence="2" type="primary">P0666G04.22</name>
</gene>
<feature type="region of interest" description="Disordered" evidence="1">
    <location>
        <begin position="1"/>
        <end position="24"/>
    </location>
</feature>
<sequence>MHNQNWNLQREKASDVPVDSEAPQIRQSPGFANLVFEDGRHDFVNLQDLPAQSSKMREIADSFNKKVLISED</sequence>
<accession>Q5VR76</accession>
<protein>
    <submittedName>
        <fullName evidence="2">Uncharacterized protein</fullName>
    </submittedName>
</protein>
<dbReference type="Proteomes" id="UP000817658">
    <property type="component" value="Chromosome 1"/>
</dbReference>
<organism evidence="2">
    <name type="scientific">Oryza sativa subsp. japonica</name>
    <name type="common">Rice</name>
    <dbReference type="NCBI Taxonomy" id="39947"/>
    <lineage>
        <taxon>Eukaryota</taxon>
        <taxon>Viridiplantae</taxon>
        <taxon>Streptophyta</taxon>
        <taxon>Embryophyta</taxon>
        <taxon>Tracheophyta</taxon>
        <taxon>Spermatophyta</taxon>
        <taxon>Magnoliopsida</taxon>
        <taxon>Liliopsida</taxon>
        <taxon>Poales</taxon>
        <taxon>Poaceae</taxon>
        <taxon>BOP clade</taxon>
        <taxon>Oryzoideae</taxon>
        <taxon>Oryzeae</taxon>
        <taxon>Oryzinae</taxon>
        <taxon>Oryza</taxon>
        <taxon>Oryza sativa</taxon>
    </lineage>
</organism>
<proteinExistence type="predicted"/>
<evidence type="ECO:0000313" key="2">
    <source>
        <dbReference type="EMBL" id="BAD68047.1"/>
    </source>
</evidence>
<name>Q5VR76_ORYSJ</name>
<dbReference type="AlphaFoldDB" id="Q5VR76"/>
<dbReference type="EMBL" id="AP003047">
    <property type="protein sequence ID" value="BAD68047.1"/>
    <property type="molecule type" value="Genomic_DNA"/>
</dbReference>